<name>A0AAN2BLN4_9GAMM</name>
<dbReference type="InterPro" id="IPR018973">
    <property type="entry name" value="MZB"/>
</dbReference>
<feature type="domain" description="Helicase C-terminal" evidence="4">
    <location>
        <begin position="939"/>
        <end position="1099"/>
    </location>
</feature>
<dbReference type="GO" id="GO:0036297">
    <property type="term" value="P:interstrand cross-link repair"/>
    <property type="evidence" value="ECO:0007669"/>
    <property type="project" value="TreeGrafter"/>
</dbReference>
<dbReference type="PANTHER" id="PTHR47957:SF3">
    <property type="entry name" value="ATP-DEPENDENT HELICASE HRQ1"/>
    <property type="match status" value="1"/>
</dbReference>
<dbReference type="PROSITE" id="PS51192">
    <property type="entry name" value="HELICASE_ATP_BIND_1"/>
    <property type="match status" value="1"/>
</dbReference>
<dbReference type="InterPro" id="IPR001650">
    <property type="entry name" value="Helicase_C-like"/>
</dbReference>
<protein>
    <recommendedName>
        <fullName evidence="7">DEAD/DEAH box helicase</fullName>
    </recommendedName>
</protein>
<organism evidence="5 6">
    <name type="scientific">Marinagarivorans cellulosilyticus</name>
    <dbReference type="NCBI Taxonomy" id="2721545"/>
    <lineage>
        <taxon>Bacteria</taxon>
        <taxon>Pseudomonadati</taxon>
        <taxon>Pseudomonadota</taxon>
        <taxon>Gammaproteobacteria</taxon>
        <taxon>Cellvibrionales</taxon>
        <taxon>Cellvibrionaceae</taxon>
        <taxon>Marinagarivorans</taxon>
    </lineage>
</organism>
<dbReference type="PANTHER" id="PTHR47957">
    <property type="entry name" value="ATP-DEPENDENT HELICASE HRQ1"/>
    <property type="match status" value="1"/>
</dbReference>
<dbReference type="Pfam" id="PF00271">
    <property type="entry name" value="Helicase_C"/>
    <property type="match status" value="1"/>
</dbReference>
<keyword evidence="6" id="KW-1185">Reference proteome</keyword>
<dbReference type="GO" id="GO:0006289">
    <property type="term" value="P:nucleotide-excision repair"/>
    <property type="evidence" value="ECO:0007669"/>
    <property type="project" value="TreeGrafter"/>
</dbReference>
<dbReference type="InterPro" id="IPR014001">
    <property type="entry name" value="Helicase_ATP-bd"/>
</dbReference>
<dbReference type="Gene3D" id="3.40.50.300">
    <property type="entry name" value="P-loop containing nucleotide triphosphate hydrolases"/>
    <property type="match status" value="2"/>
</dbReference>
<keyword evidence="2" id="KW-0067">ATP-binding</keyword>
<dbReference type="Proteomes" id="UP001320119">
    <property type="component" value="Chromosome"/>
</dbReference>
<dbReference type="RefSeq" id="WP_236984281.1">
    <property type="nucleotide sequence ID" value="NZ_AP023086.1"/>
</dbReference>
<evidence type="ECO:0000256" key="1">
    <source>
        <dbReference type="ARBA" id="ARBA00022741"/>
    </source>
</evidence>
<evidence type="ECO:0000313" key="5">
    <source>
        <dbReference type="EMBL" id="BCD99225.1"/>
    </source>
</evidence>
<dbReference type="GO" id="GO:0003676">
    <property type="term" value="F:nucleic acid binding"/>
    <property type="evidence" value="ECO:0007669"/>
    <property type="project" value="InterPro"/>
</dbReference>
<evidence type="ECO:0000259" key="3">
    <source>
        <dbReference type="PROSITE" id="PS51192"/>
    </source>
</evidence>
<keyword evidence="1" id="KW-0547">Nucleotide-binding</keyword>
<dbReference type="EMBL" id="AP023086">
    <property type="protein sequence ID" value="BCD99225.1"/>
    <property type="molecule type" value="Genomic_DNA"/>
</dbReference>
<dbReference type="InterPro" id="IPR011545">
    <property type="entry name" value="DEAD/DEAH_box_helicase_dom"/>
</dbReference>
<dbReference type="InterPro" id="IPR027417">
    <property type="entry name" value="P-loop_NTPase"/>
</dbReference>
<dbReference type="Pfam" id="PF09369">
    <property type="entry name" value="MZB"/>
    <property type="match status" value="1"/>
</dbReference>
<dbReference type="SMART" id="SM00490">
    <property type="entry name" value="HELICc"/>
    <property type="match status" value="1"/>
</dbReference>
<dbReference type="SUPFAM" id="SSF52540">
    <property type="entry name" value="P-loop containing nucleoside triphosphate hydrolases"/>
    <property type="match status" value="2"/>
</dbReference>
<dbReference type="GO" id="GO:0005524">
    <property type="term" value="F:ATP binding"/>
    <property type="evidence" value="ECO:0007669"/>
    <property type="project" value="UniProtKB-KW"/>
</dbReference>
<feature type="domain" description="Helicase ATP-binding" evidence="3">
    <location>
        <begin position="101"/>
        <end position="320"/>
    </location>
</feature>
<proteinExistence type="predicted"/>
<evidence type="ECO:0000256" key="2">
    <source>
        <dbReference type="ARBA" id="ARBA00022840"/>
    </source>
</evidence>
<evidence type="ECO:0000313" key="6">
    <source>
        <dbReference type="Proteomes" id="UP001320119"/>
    </source>
</evidence>
<gene>
    <name evidence="5" type="ORF">MARGE09_P3426</name>
</gene>
<dbReference type="PROSITE" id="PS51194">
    <property type="entry name" value="HELICASE_CTER"/>
    <property type="match status" value="1"/>
</dbReference>
<dbReference type="Pfam" id="PF00270">
    <property type="entry name" value="DEAD"/>
    <property type="match status" value="1"/>
</dbReference>
<sequence length="1969" mass="221405">MSEANPLVLKGNLEDTLRRYIATTVPIHSRYSGLSESFWQALGAESLVKGPYIETMPDFEKGRPLAELLKCNGGFMHDGLAGVGEKILDRKLHLHQDLALTEACLNKENLVVATGTGSGKTETFLYPLVDLLLNDPNFDDPGVRAILVYPMNALANDQLYFRIAPLLGKDLKDHQIPFGRFTGQTKKGVSRELVENEMLENSKLYDEFGETGIPRNWLLTREEMLDKPPKVLVTNYAMLEHLLLLPSNSGLFRGSNLQALVLDEVHTYNGAQATEVAMLLRKLKNRVGVDGSVQYFATSASLGSSPESEVKLKEFASNLFGEKSPKVIRGKREAHADLMTRAGSKFSLDCEQWKSLGEAMHLFLQENKLSEDQIGFNFSDCIERCGVNLQSVLPEDTLNEICDSGSKKELEKCIFKCFIDNAELCKAADTLQQGVIHFEHLAEAIFPQSILTDRISALTGIVQIGMFAKSDVNGFPLLPCRHHIMAGAIEGACVLPANSSEGYSDLKLRTHKETSAGVFYPLLTCRQCGQPYLEGYVHNGKLHNRYPTIQGAAQRRVYWLGQPTSGFVYDEDDEADHGGNIKWKSIRIDPLTGLLLDEGGVELFEVDTNEDEHDRKHYLKNCAACNAHASGANAEIISRFYPGNESLSSVITQKVLEALPAQTVDQRPASGRKLLTFSDNRQDAAFFAPYFERTGNDFAHRSAVIEALSEDDIALPFDTVANKVRAIWQKRNSFSYPDSNGESREYYEDVKDLLTGRIVAEFCTPPGRRVSIESLGLVAVTYKERPLAAIVRALTKQFSSIASKDELNSICHIFLEHIRRSKCITNIPNDPDPNSTLIWGERYTGIKVFEFERSGAGSKADFSWVTKLGSKRFNRRTWYLTKQLGWAPDVCAEFMQEFWSLLLKTKLLLNAGSGRALDASAIVIKNSAMETIYKCSSCGLKQHYVVKDKCTAFGCIGDVTPCNSEDRSPNRNHYIHSYTLAESNIVSAREHTASLSTDLREKIESHFFDSKVNVLSCTTTMEVGVDLGELEAVVNLNVPPGVANYQQRTGRAGRRAQAAPFCVTIARNSHYDRVVFSNFKSYLAKQATDPVVCLTNATIIQRHQLSILLAGFLEESITLDRLRAPTLFDLFGEDIVDGFSFAFRKKVQHWLESESGKESLGEAERLINMIPENDRASVKPQLQPIIDLFVEEMTLFAGLSEERCVKYQQKMAIARKEFDEGNENSIKVYSRWKEQKDNYLGQFLVSKLSEKGLIPTYSFPIHSLTLEVTKETKKFGNQYLKSDIELVRDASMGISEYAPGSEVIANGRIWRSAGLAYSPRDFMPTQVVSICRNCSHANIADDREDQAVECENCKHRITESAVSFLKPKGFVTAFKESKGKDPSTTRKRSVQADEAKLIVIPPFERYVDTDHSLVKKTFMAAYADDEIDGRLFVLNQGVGKLGYWRCSYCNHMEQAESTRPPREHEMPDSGRKCNQRLEKTALAHEFNTDVLLYRLNQRIELPPNISADEALELRNGVATTLAEVLRMAIVKTLEIPPSEIRSSHRTEGGYLTLIAYDGVPGGAGYVRRIFEGTTFNALLNQMLEDLTCAKDCDSGCINCICDYSNQRHWDSFKRCEAILFVKKLLADTDLKHPIQKVGGIYSAQVSMASLIEQWSKYESVLFSLPHLVDDKFENSIQVGWLLNLLSSNVKVSILLLNKLPDKFDKTPSFLRKVLELLRPYVEQGNLRISFVSEGIDESDLSCVPFAMGNYESPEEGCLWFGSGGFSCLNVVEYSDSVFTLKPNQFSTVVDRILIDVEKNVYPLEYFTSRSPVQVFRYDAGEVRNYENIFEYLKGKYVERLEIRDPYAATPNTSRYLKPLIDSILQYVEHVESSQIDCRLQDRNDDYRVYERSLNDILSRQCGLAKVYVKVFDVRKKKDFHDRKITFTLVDQQTGAPETVVFEMSGGISNLMNREYESTVTMYCVDKFGG</sequence>
<dbReference type="KEGG" id="marq:MARGE09_P3426"/>
<evidence type="ECO:0000259" key="4">
    <source>
        <dbReference type="PROSITE" id="PS51194"/>
    </source>
</evidence>
<reference evidence="5 6" key="1">
    <citation type="journal article" date="2022" name="IScience">
        <title>An ultrasensitive nanofiber-based assay for enzymatic hydrolysis and deep-sea microbial degradation of cellulose.</title>
        <authorList>
            <person name="Tsudome M."/>
            <person name="Tachioka M."/>
            <person name="Miyazaki M."/>
            <person name="Uchimura K."/>
            <person name="Tsuda M."/>
            <person name="Takaki Y."/>
            <person name="Deguchi S."/>
        </authorList>
    </citation>
    <scope>NUCLEOTIDE SEQUENCE [LARGE SCALE GENOMIC DNA]</scope>
    <source>
        <strain evidence="5 6">GE09</strain>
    </source>
</reference>
<accession>A0AAN2BLN4</accession>
<evidence type="ECO:0008006" key="7">
    <source>
        <dbReference type="Google" id="ProtNLM"/>
    </source>
</evidence>
<dbReference type="GO" id="GO:0043138">
    <property type="term" value="F:3'-5' DNA helicase activity"/>
    <property type="evidence" value="ECO:0007669"/>
    <property type="project" value="TreeGrafter"/>
</dbReference>
<dbReference type="SMART" id="SM00487">
    <property type="entry name" value="DEXDc"/>
    <property type="match status" value="1"/>
</dbReference>